<accession>A0A6N0HPU1</accession>
<reference evidence="1 2" key="1">
    <citation type="submission" date="2020-05" db="EMBL/GenBank/DDBJ databases">
        <title>Horizontal transmission and recombination maintain forever young bacterial symbiont genomes.</title>
        <authorList>
            <person name="Russell S.L."/>
            <person name="Pepper-Tunick E."/>
            <person name="Svedberg J."/>
            <person name="Byrne A."/>
            <person name="Ruelas Castillo J."/>
            <person name="Vollmers C."/>
            <person name="Beinart R.A."/>
            <person name="Corbett-Detig R."/>
        </authorList>
    </citation>
    <scope>NUCLEOTIDE SEQUENCE [LARGE SCALE GENOMIC DNA]</scope>
    <source>
        <strain evidence="1">JDF_Ridge</strain>
    </source>
</reference>
<proteinExistence type="predicted"/>
<dbReference type="AlphaFoldDB" id="A0A6N0HPU1"/>
<keyword evidence="2" id="KW-1185">Reference proteome</keyword>
<organism evidence="1 2">
    <name type="scientific">Candidatus Ruthia endofausta</name>
    <dbReference type="NCBI Taxonomy" id="2738852"/>
    <lineage>
        <taxon>Bacteria</taxon>
        <taxon>Pseudomonadati</taxon>
        <taxon>Pseudomonadota</taxon>
        <taxon>Gammaproteobacteria</taxon>
        <taxon>Candidatus Pseudothioglobaceae</taxon>
        <taxon>Candidatus Ruthturnera</taxon>
    </lineage>
</organism>
<dbReference type="RefSeq" id="WP_174605752.1">
    <property type="nucleotide sequence ID" value="NZ_CP054490.1"/>
</dbReference>
<dbReference type="EMBL" id="CP054490">
    <property type="protein sequence ID" value="QKQ24315.1"/>
    <property type="molecule type" value="Genomic_DNA"/>
</dbReference>
<sequence length="82" mass="9253">MRGYSLDPHPSISVVKEVFAVVRIPRIKRERVPANNVEVVEDLDVAMEKSDPSNHLYAAKALGPSRSSEGMTLYYILEMYNT</sequence>
<dbReference type="Proteomes" id="UP000509429">
    <property type="component" value="Chromosome"/>
</dbReference>
<dbReference type="KEGG" id="reo:HUE58_04075"/>
<gene>
    <name evidence="1" type="ORF">HUE58_04075</name>
</gene>
<evidence type="ECO:0000313" key="2">
    <source>
        <dbReference type="Proteomes" id="UP000509429"/>
    </source>
</evidence>
<protein>
    <submittedName>
        <fullName evidence="1">Uncharacterized protein</fullName>
    </submittedName>
</protein>
<evidence type="ECO:0000313" key="1">
    <source>
        <dbReference type="EMBL" id="QKQ24315.1"/>
    </source>
</evidence>
<name>A0A6N0HPU1_9GAMM</name>